<organism evidence="3 4">
    <name type="scientific">Clostridium acetobutylicum (strain ATCC 824 / DSM 792 / JCM 1419 / IAM 19013 / LMG 5710 / NBRC 13948 / NRRL B-527 / VKM B-1787 / 2291 / W)</name>
    <dbReference type="NCBI Taxonomy" id="272562"/>
    <lineage>
        <taxon>Bacteria</taxon>
        <taxon>Bacillati</taxon>
        <taxon>Bacillota</taxon>
        <taxon>Clostridia</taxon>
        <taxon>Eubacteriales</taxon>
        <taxon>Clostridiaceae</taxon>
        <taxon>Clostridium</taxon>
    </lineage>
</organism>
<evidence type="ECO:0000313" key="3">
    <source>
        <dbReference type="EMBL" id="AAK76750.1"/>
    </source>
</evidence>
<dbReference type="InterPro" id="IPR052557">
    <property type="entry name" value="CAP/Cytokinesis_protein"/>
</dbReference>
<dbReference type="GeneID" id="45000238"/>
<dbReference type="Pfam" id="PF01841">
    <property type="entry name" value="Transglut_core"/>
    <property type="match status" value="1"/>
</dbReference>
<dbReference type="GO" id="GO:0005737">
    <property type="term" value="C:cytoplasm"/>
    <property type="evidence" value="ECO:0007669"/>
    <property type="project" value="TreeGrafter"/>
</dbReference>
<keyword evidence="3" id="KW-0378">Hydrolase</keyword>
<dbReference type="InterPro" id="IPR038765">
    <property type="entry name" value="Papain-like_cys_pep_sf"/>
</dbReference>
<keyword evidence="3" id="KW-0645">Protease</keyword>
<dbReference type="InterPro" id="IPR003343">
    <property type="entry name" value="Big_2"/>
</dbReference>
<dbReference type="SUPFAM" id="SSF49373">
    <property type="entry name" value="Invasin/intimin cell-adhesion fragments"/>
    <property type="match status" value="2"/>
</dbReference>
<dbReference type="Gene3D" id="2.60.40.1080">
    <property type="match status" value="2"/>
</dbReference>
<dbReference type="Proteomes" id="UP000000814">
    <property type="component" value="Plasmid pSOL1"/>
</dbReference>
<dbReference type="AlphaFoldDB" id="Q97TU3"/>
<name>Q97TU3_CLOAB</name>
<sequence>MKKNVLLTIVLIFMLVISYSGGDFKADTNEVGVSYETHVQNVGWQNWFSDGVEAGTNGQGLRIEALKIKLVNAPVGAQISYSAHVQNVGWQDWVNDGAEAGTDGKGLRVEALKIKLVNMPDYTVQYQAHVQNIGWQNWVSDGAEAGTDGKGYRVEALRIKIVKKVAVQAITLNKASDELKVGQTDQLSAAFNPTDATNKNLSWTSSDASIASVDSSGKITALKQGTSIITATTEDGSKTANCSVTVNPGDLQISYTTHVQNVGWQNWFSDGVEAGTDGQGLRIEALKIKLLNAPAGAQITYRAHVQNVGWQNWVSDGTEAGTDGKGLRVEALQIKLVNMPDYTVQYQAHVQNVGWQNWVSDGAEAGTDGKGYRVEALKIRIVKKIAVQSITLNKNSDELNVGQTDQLSAVFNPTDATNKNIKWTSSDNYVATVDSTGKITAVSGGNAVITATTEDGSKTANCSIVVNSTDSKDNQALEKAKTVLNTIVQPGMTQVQKELAIHDYIVTNTQYETAVFTSDNVSDDIYTAYGALINHRAVCQGYAEAFKMMCNLVGIPTDIIEDFKLDHAWNIVKLDDGNYYQVDTTWDDPVYGDDTSLSISHEYFNLSDRQMFADHTIDKDKWHYPKAAVDNSEFYSISGDSYDSNVVYTNYNGKLSSVDSSGNMKTLNDDPSASINYYNGSIYYLSGSSIYKVDTNGQNKVQIASGDIRKMYLYNGAIYYLDANDFSINKLVLDGTYKNKKVIGITWNSSYFINNGCLYYEAYDDDYLHKVDLQSLTNTKILTVSDYYVTSYSNYLFYKDSNNLYRTDLNGGNSKLIVNNITDNFIDIFENYIYYNDSNNIWYKMNLDGSNLIKLMF</sequence>
<dbReference type="PATRIC" id="fig|272562.8.peg.3"/>
<dbReference type="HOGENOM" id="CLU_332265_0_0_9"/>
<geneLocation type="plasmid" evidence="3 4">
    <name>pSOL1</name>
</geneLocation>
<dbReference type="PANTHER" id="PTHR46333">
    <property type="entry name" value="CYTOKINESIS PROTEIN 3"/>
    <property type="match status" value="1"/>
</dbReference>
<evidence type="ECO:0000259" key="2">
    <source>
        <dbReference type="SMART" id="SM00635"/>
    </source>
</evidence>
<dbReference type="SMART" id="SM00635">
    <property type="entry name" value="BID_2"/>
    <property type="match status" value="2"/>
</dbReference>
<evidence type="ECO:0000313" key="4">
    <source>
        <dbReference type="Proteomes" id="UP000000814"/>
    </source>
</evidence>
<dbReference type="Pfam" id="PF07538">
    <property type="entry name" value="ChW"/>
    <property type="match status" value="6"/>
</dbReference>
<dbReference type="EMBL" id="AE001438">
    <property type="protein sequence ID" value="AAK76750.1"/>
    <property type="molecule type" value="Genomic_DNA"/>
</dbReference>
<dbReference type="InterPro" id="IPR002931">
    <property type="entry name" value="Transglutaminase-like"/>
</dbReference>
<dbReference type="SUPFAM" id="SSF54001">
    <property type="entry name" value="Cysteine proteinases"/>
    <property type="match status" value="1"/>
</dbReference>
<gene>
    <name evidence="3" type="ordered locus">CA_P0003</name>
</gene>
<keyword evidence="4" id="KW-1185">Reference proteome</keyword>
<dbReference type="GO" id="GO:0008233">
    <property type="term" value="F:peptidase activity"/>
    <property type="evidence" value="ECO:0007669"/>
    <property type="project" value="UniProtKB-KW"/>
</dbReference>
<dbReference type="InterPro" id="IPR006637">
    <property type="entry name" value="ChW"/>
</dbReference>
<dbReference type="SMART" id="SM00728">
    <property type="entry name" value="ChW"/>
    <property type="match status" value="6"/>
</dbReference>
<dbReference type="SMART" id="SM00460">
    <property type="entry name" value="TGc"/>
    <property type="match status" value="1"/>
</dbReference>
<dbReference type="RefSeq" id="WP_010890689.1">
    <property type="nucleotide sequence ID" value="NC_001988.2"/>
</dbReference>
<proteinExistence type="predicted"/>
<evidence type="ECO:0000259" key="1">
    <source>
        <dbReference type="SMART" id="SM00460"/>
    </source>
</evidence>
<feature type="domain" description="BIG2" evidence="2">
    <location>
        <begin position="386"/>
        <end position="463"/>
    </location>
</feature>
<dbReference type="InterPro" id="IPR008964">
    <property type="entry name" value="Invasin/intimin_cell_adhesion"/>
</dbReference>
<dbReference type="GO" id="GO:0006508">
    <property type="term" value="P:proteolysis"/>
    <property type="evidence" value="ECO:0007669"/>
    <property type="project" value="UniProtKB-KW"/>
</dbReference>
<dbReference type="PANTHER" id="PTHR46333:SF2">
    <property type="entry name" value="CYTOKINESIS PROTEIN 3"/>
    <property type="match status" value="1"/>
</dbReference>
<protein>
    <submittedName>
        <fullName evidence="3">Transglutaminase-like predicted protease domain fused to ChW-repeats and cell-adhesion domain</fullName>
    </submittedName>
</protein>
<feature type="domain" description="Transglutaminase-like" evidence="1">
    <location>
        <begin position="531"/>
        <end position="586"/>
    </location>
</feature>
<dbReference type="Pfam" id="PF02368">
    <property type="entry name" value="Big_2"/>
    <property type="match status" value="2"/>
</dbReference>
<dbReference type="Pfam" id="PF16472">
    <property type="entry name" value="DUF5050"/>
    <property type="match status" value="1"/>
</dbReference>
<dbReference type="SUPFAM" id="SSF69304">
    <property type="entry name" value="Tricorn protease N-terminal domain"/>
    <property type="match status" value="1"/>
</dbReference>
<dbReference type="KEGG" id="cac:CA_P0003"/>
<accession>Q97TU3</accession>
<keyword evidence="3" id="KW-0614">Plasmid</keyword>
<feature type="domain" description="BIG2" evidence="2">
    <location>
        <begin position="166"/>
        <end position="243"/>
    </location>
</feature>
<dbReference type="InterPro" id="IPR032485">
    <property type="entry name" value="LRP1-like_beta_prop"/>
</dbReference>
<dbReference type="OrthoDB" id="9788327at2"/>
<reference evidence="3 4" key="1">
    <citation type="journal article" date="2001" name="J. Bacteriol.">
        <title>Genome sequence and comparative analysis of the solvent-producing bacterium Clostridium acetobutylicum.</title>
        <authorList>
            <person name="Nolling J."/>
            <person name="Breton G."/>
            <person name="Omelchenko M.V."/>
            <person name="Makarova K.S."/>
            <person name="Zeng Q."/>
            <person name="Gibson R."/>
            <person name="Lee H.M."/>
            <person name="Dubois J."/>
            <person name="Qiu D."/>
            <person name="Hitti J."/>
            <person name="Wolf Y.I."/>
            <person name="Tatusov R.L."/>
            <person name="Sabathe F."/>
            <person name="Doucette-Stamm L."/>
            <person name="Soucaille P."/>
            <person name="Daly M.J."/>
            <person name="Bennett G.N."/>
            <person name="Koonin E.V."/>
            <person name="Smith D.R."/>
        </authorList>
    </citation>
    <scope>NUCLEOTIDE SEQUENCE [LARGE SCALE GENOMIC DNA]</scope>
    <source>
        <strain evidence="4">ATCC 824 / DSM 792 / JCM 1419 / LMG 5710 / VKM B-1787</strain>
        <plasmid evidence="4">pSOL1</plasmid>
    </source>
</reference>